<dbReference type="PROSITE" id="PS50850">
    <property type="entry name" value="MFS"/>
    <property type="match status" value="1"/>
</dbReference>
<evidence type="ECO:0000256" key="4">
    <source>
        <dbReference type="SAM" id="Phobius"/>
    </source>
</evidence>
<sequence length="400" mass="42780">MQQIKLLNRATFAGFAATLVGNGIGRFAYIALMPVLIQSGWFSSEDASTLGAATLIDYIFGAPTSSFLQRYYSTGTLIRASLLLSSFSYLGCALKSAPFEWFLTLRTIAGISGAILMVLAPPMIASLHPKEMKARISGVVFSGIGLGAMISGTIIPLLIYQSVESAWLGMGVIAFLATVLTWKTWSLEAKQSHCAMSPASFKDLSKRKRTSIRFVLLAYTFSAIGYLPHTLFWVDYIVRELGMSFTSGGFYWAVFGIGAAIGPIVTGVLGDKVGLKKALLAAFICKAIGVALPLMNTGEVALFVSSLLVGMFTPGIVTLVSTYTLELVGTQLHTKSWGAMTMGFAISQGVVGFVMAHYAPQLSSYNILFMVSTSALILSIVCIAFTSTKQQSLNTAQTNS</sequence>
<dbReference type="Proteomes" id="UP000094802">
    <property type="component" value="Unassembled WGS sequence"/>
</dbReference>
<dbReference type="RefSeq" id="WP_019826055.1">
    <property type="nucleotide sequence ID" value="NZ_AJZD02000360.1"/>
</dbReference>
<feature type="transmembrane region" description="Helical" evidence="4">
    <location>
        <begin position="165"/>
        <end position="182"/>
    </location>
</feature>
<proteinExistence type="predicted"/>
<feature type="transmembrane region" description="Helical" evidence="4">
    <location>
        <begin position="214"/>
        <end position="238"/>
    </location>
</feature>
<feature type="transmembrane region" description="Helical" evidence="4">
    <location>
        <begin position="49"/>
        <end position="68"/>
    </location>
</feature>
<evidence type="ECO:0000313" key="7">
    <source>
        <dbReference type="Proteomes" id="UP000094802"/>
    </source>
</evidence>
<dbReference type="PANTHER" id="PTHR23537:SF1">
    <property type="entry name" value="SUGAR TRANSPORTER"/>
    <property type="match status" value="1"/>
</dbReference>
<keyword evidence="2 4" id="KW-1133">Transmembrane helix</keyword>
<evidence type="ECO:0000313" key="6">
    <source>
        <dbReference type="EMBL" id="OEF84823.1"/>
    </source>
</evidence>
<dbReference type="InterPro" id="IPR020846">
    <property type="entry name" value="MFS_dom"/>
</dbReference>
<organism evidence="6 7">
    <name type="scientific">Vibrio splendidus 12E03</name>
    <dbReference type="NCBI Taxonomy" id="1191305"/>
    <lineage>
        <taxon>Bacteria</taxon>
        <taxon>Pseudomonadati</taxon>
        <taxon>Pseudomonadota</taxon>
        <taxon>Gammaproteobacteria</taxon>
        <taxon>Vibrionales</taxon>
        <taxon>Vibrionaceae</taxon>
        <taxon>Vibrio</taxon>
    </lineage>
</organism>
<dbReference type="PANTHER" id="PTHR23537">
    <property type="match status" value="1"/>
</dbReference>
<evidence type="ECO:0000256" key="1">
    <source>
        <dbReference type="ARBA" id="ARBA00022692"/>
    </source>
</evidence>
<dbReference type="OrthoDB" id="9797953at2"/>
<dbReference type="SUPFAM" id="SSF103473">
    <property type="entry name" value="MFS general substrate transporter"/>
    <property type="match status" value="1"/>
</dbReference>
<feature type="transmembrane region" description="Helical" evidence="4">
    <location>
        <begin position="337"/>
        <end position="359"/>
    </location>
</feature>
<evidence type="ECO:0000256" key="3">
    <source>
        <dbReference type="ARBA" id="ARBA00023136"/>
    </source>
</evidence>
<feature type="transmembrane region" description="Helical" evidence="4">
    <location>
        <begin position="365"/>
        <end position="385"/>
    </location>
</feature>
<name>A0A1E5FBI4_VIBSP</name>
<keyword evidence="3 4" id="KW-0472">Membrane</keyword>
<evidence type="ECO:0000256" key="2">
    <source>
        <dbReference type="ARBA" id="ARBA00022989"/>
    </source>
</evidence>
<dbReference type="EMBL" id="AJZD02000360">
    <property type="protein sequence ID" value="OEF84823.1"/>
    <property type="molecule type" value="Genomic_DNA"/>
</dbReference>
<feature type="transmembrane region" description="Helical" evidence="4">
    <location>
        <begin position="12"/>
        <end position="37"/>
    </location>
</feature>
<feature type="transmembrane region" description="Helical" evidence="4">
    <location>
        <begin position="301"/>
        <end position="325"/>
    </location>
</feature>
<feature type="transmembrane region" description="Helical" evidence="4">
    <location>
        <begin position="80"/>
        <end position="97"/>
    </location>
</feature>
<evidence type="ECO:0000259" key="5">
    <source>
        <dbReference type="PROSITE" id="PS50850"/>
    </source>
</evidence>
<dbReference type="InterPro" id="IPR036259">
    <property type="entry name" value="MFS_trans_sf"/>
</dbReference>
<gene>
    <name evidence="6" type="ORF">A142_13515</name>
</gene>
<dbReference type="InterPro" id="IPR010645">
    <property type="entry name" value="MFS_4"/>
</dbReference>
<comment type="caution">
    <text evidence="6">The sequence shown here is derived from an EMBL/GenBank/DDBJ whole genome shotgun (WGS) entry which is preliminary data.</text>
</comment>
<keyword evidence="1 4" id="KW-0812">Transmembrane</keyword>
<feature type="domain" description="Major facilitator superfamily (MFS) profile" evidence="5">
    <location>
        <begin position="9"/>
        <end position="391"/>
    </location>
</feature>
<dbReference type="AlphaFoldDB" id="A0A1E5FBI4"/>
<reference evidence="6 7" key="1">
    <citation type="journal article" date="2012" name="Science">
        <title>Ecological populations of bacteria act as socially cohesive units of antibiotic production and resistance.</title>
        <authorList>
            <person name="Cordero O.X."/>
            <person name="Wildschutte H."/>
            <person name="Kirkup B."/>
            <person name="Proehl S."/>
            <person name="Ngo L."/>
            <person name="Hussain F."/>
            <person name="Le Roux F."/>
            <person name="Mincer T."/>
            <person name="Polz M.F."/>
        </authorList>
    </citation>
    <scope>NUCLEOTIDE SEQUENCE [LARGE SCALE GENOMIC DNA]</scope>
    <source>
        <strain evidence="6 7">12E03</strain>
    </source>
</reference>
<feature type="transmembrane region" description="Helical" evidence="4">
    <location>
        <begin position="103"/>
        <end position="124"/>
    </location>
</feature>
<feature type="transmembrane region" description="Helical" evidence="4">
    <location>
        <begin position="136"/>
        <end position="159"/>
    </location>
</feature>
<dbReference type="GO" id="GO:0005886">
    <property type="term" value="C:plasma membrane"/>
    <property type="evidence" value="ECO:0007669"/>
    <property type="project" value="TreeGrafter"/>
</dbReference>
<protein>
    <submittedName>
        <fullName evidence="6">MFS transporter</fullName>
    </submittedName>
</protein>
<feature type="transmembrane region" description="Helical" evidence="4">
    <location>
        <begin position="250"/>
        <end position="269"/>
    </location>
</feature>
<dbReference type="Pfam" id="PF06779">
    <property type="entry name" value="MFS_4"/>
    <property type="match status" value="1"/>
</dbReference>
<dbReference type="GO" id="GO:0022857">
    <property type="term" value="F:transmembrane transporter activity"/>
    <property type="evidence" value="ECO:0007669"/>
    <property type="project" value="InterPro"/>
</dbReference>
<dbReference type="Gene3D" id="1.20.1250.20">
    <property type="entry name" value="MFS general substrate transporter like domains"/>
    <property type="match status" value="2"/>
</dbReference>
<accession>A0A1E5FBI4</accession>